<dbReference type="AlphaFoldDB" id="A0A8J3Z790"/>
<organism evidence="3 4">
    <name type="scientific">Virgisporangium aurantiacum</name>
    <dbReference type="NCBI Taxonomy" id="175570"/>
    <lineage>
        <taxon>Bacteria</taxon>
        <taxon>Bacillati</taxon>
        <taxon>Actinomycetota</taxon>
        <taxon>Actinomycetes</taxon>
        <taxon>Micromonosporales</taxon>
        <taxon>Micromonosporaceae</taxon>
        <taxon>Virgisporangium</taxon>
    </lineage>
</organism>
<feature type="domain" description="Wadjet protein JetD C-terminal" evidence="1">
    <location>
        <begin position="226"/>
        <end position="395"/>
    </location>
</feature>
<reference evidence="3" key="1">
    <citation type="submission" date="2021-01" db="EMBL/GenBank/DDBJ databases">
        <title>Whole genome shotgun sequence of Virgisporangium aurantiacum NBRC 16421.</title>
        <authorList>
            <person name="Komaki H."/>
            <person name="Tamura T."/>
        </authorList>
    </citation>
    <scope>NUCLEOTIDE SEQUENCE</scope>
    <source>
        <strain evidence="3">NBRC 16421</strain>
    </source>
</reference>
<evidence type="ECO:0000259" key="1">
    <source>
        <dbReference type="Pfam" id="PF09983"/>
    </source>
</evidence>
<proteinExistence type="predicted"/>
<feature type="domain" description="DUF3322" evidence="2">
    <location>
        <begin position="19"/>
        <end position="201"/>
    </location>
</feature>
<evidence type="ECO:0008006" key="5">
    <source>
        <dbReference type="Google" id="ProtNLM"/>
    </source>
</evidence>
<dbReference type="PIRSF" id="PIRSF028408">
    <property type="entry name" value="UCP028408"/>
    <property type="match status" value="1"/>
</dbReference>
<dbReference type="EMBL" id="BOPG01000032">
    <property type="protein sequence ID" value="GIJ57633.1"/>
    <property type="molecule type" value="Genomic_DNA"/>
</dbReference>
<sequence>MADRRPARRAPVSRSWTVPGDVVAGLRKRWDRGEFLAAIAEDRPWEPVGVPIRAPSPTEIASAFGEVQDWAAQWRGPAAAKLRVEYRPIGGRAIGANLVPARAWLDTPEQLWSVLGVTPRVRRFTDLVSDTRRDAPTLVSFMTAQPMKVLAHEAVWPALVRTVRWIADRATPEMYLRQVDVPGVDTKFIERHRTLLADLLDRHLPDDRVDRGAPPSDFARRYRFRGKPRYVRLRHLDARSAEPFTEVMVRVDELACRPPAASTVYVVENEITYLAFPPVADAIVVLGGGYAVPTLHPLAWLTGRRLIYWGDIDTHGFAILDRLRQSFPHAGSMLMDRATLLAHDGQWVREPTPTDAALQRLDPAESALYRDLVEDALGPAVRLEQERVRFSAVTDAVGADPA</sequence>
<dbReference type="InterPro" id="IPR024534">
    <property type="entry name" value="JetD_C"/>
</dbReference>
<dbReference type="InterPro" id="IPR024537">
    <property type="entry name" value="DUF3322"/>
</dbReference>
<comment type="caution">
    <text evidence="3">The sequence shown here is derived from an EMBL/GenBank/DDBJ whole genome shotgun (WGS) entry which is preliminary data.</text>
</comment>
<dbReference type="RefSeq" id="WP_203997131.1">
    <property type="nucleotide sequence ID" value="NZ_BOPG01000032.1"/>
</dbReference>
<dbReference type="Proteomes" id="UP000612585">
    <property type="component" value="Unassembled WGS sequence"/>
</dbReference>
<evidence type="ECO:0000313" key="3">
    <source>
        <dbReference type="EMBL" id="GIJ57633.1"/>
    </source>
</evidence>
<name>A0A8J3Z790_9ACTN</name>
<dbReference type="Pfam" id="PF11795">
    <property type="entry name" value="DUF3322"/>
    <property type="match status" value="1"/>
</dbReference>
<evidence type="ECO:0000259" key="2">
    <source>
        <dbReference type="Pfam" id="PF11795"/>
    </source>
</evidence>
<dbReference type="Pfam" id="PF09983">
    <property type="entry name" value="JetD_C"/>
    <property type="match status" value="1"/>
</dbReference>
<accession>A0A8J3Z790</accession>
<evidence type="ECO:0000313" key="4">
    <source>
        <dbReference type="Proteomes" id="UP000612585"/>
    </source>
</evidence>
<protein>
    <recommendedName>
        <fullName evidence="5">Wadjet protein JetD C-terminal domain-containing protein</fullName>
    </recommendedName>
</protein>
<keyword evidence="4" id="KW-1185">Reference proteome</keyword>
<dbReference type="InterPro" id="IPR014544">
    <property type="entry name" value="UCP028408"/>
</dbReference>
<gene>
    <name evidence="3" type="ORF">Vau01_051490</name>
</gene>